<feature type="coiled-coil region" evidence="11">
    <location>
        <begin position="500"/>
        <end position="681"/>
    </location>
</feature>
<keyword evidence="6" id="KW-0963">Cytoplasm</keyword>
<dbReference type="AlphaFoldDB" id="A0AAN8GHH0"/>
<organism evidence="13 14">
    <name type="scientific">Patella caerulea</name>
    <name type="common">Rayed Mediterranean limpet</name>
    <dbReference type="NCBI Taxonomy" id="87958"/>
    <lineage>
        <taxon>Eukaryota</taxon>
        <taxon>Metazoa</taxon>
        <taxon>Spiralia</taxon>
        <taxon>Lophotrochozoa</taxon>
        <taxon>Mollusca</taxon>
        <taxon>Gastropoda</taxon>
        <taxon>Patellogastropoda</taxon>
        <taxon>Patelloidea</taxon>
        <taxon>Patellidae</taxon>
        <taxon>Patella</taxon>
    </lineage>
</organism>
<evidence type="ECO:0000256" key="10">
    <source>
        <dbReference type="ARBA" id="ARBA00031932"/>
    </source>
</evidence>
<gene>
    <name evidence="13" type="ORF">SNE40_023129</name>
</gene>
<accession>A0AAN8GHH0</accession>
<keyword evidence="9" id="KW-0539">Nucleus</keyword>
<dbReference type="GO" id="GO:0005634">
    <property type="term" value="C:nucleus"/>
    <property type="evidence" value="ECO:0007669"/>
    <property type="project" value="UniProtKB-SubCell"/>
</dbReference>
<reference evidence="13 14" key="1">
    <citation type="submission" date="2024-01" db="EMBL/GenBank/DDBJ databases">
        <title>The genome of the rayed Mediterranean limpet Patella caerulea (Linnaeus, 1758).</title>
        <authorList>
            <person name="Anh-Thu Weber A."/>
            <person name="Halstead-Nussloch G."/>
        </authorList>
    </citation>
    <scope>NUCLEOTIDE SEQUENCE [LARGE SCALE GENOMIC DNA]</scope>
    <source>
        <strain evidence="13">AATW-2023a</strain>
        <tissue evidence="13">Whole specimen</tissue>
    </source>
</reference>
<evidence type="ECO:0000256" key="7">
    <source>
        <dbReference type="ARBA" id="ARBA00022782"/>
    </source>
</evidence>
<comment type="function">
    <text evidence="1">May be a regulator of keratinocyte proliferation or differentiation.</text>
</comment>
<evidence type="ECO:0000313" key="13">
    <source>
        <dbReference type="EMBL" id="KAK6166439.1"/>
    </source>
</evidence>
<dbReference type="GO" id="GO:0005814">
    <property type="term" value="C:centriole"/>
    <property type="evidence" value="ECO:0007669"/>
    <property type="project" value="TreeGrafter"/>
</dbReference>
<evidence type="ECO:0000256" key="8">
    <source>
        <dbReference type="ARBA" id="ARBA00023054"/>
    </source>
</evidence>
<evidence type="ECO:0000256" key="5">
    <source>
        <dbReference type="ARBA" id="ARBA00022473"/>
    </source>
</evidence>
<protein>
    <recommendedName>
        <fullName evidence="4">Coiled-coil alpha-helical rod protein 1</fullName>
    </recommendedName>
    <alternativeName>
        <fullName evidence="10">Alpha-helical coiled-coil rod protein</fullName>
    </alternativeName>
</protein>
<feature type="region of interest" description="Disordered" evidence="12">
    <location>
        <begin position="1"/>
        <end position="43"/>
    </location>
</feature>
<evidence type="ECO:0000256" key="4">
    <source>
        <dbReference type="ARBA" id="ARBA00016468"/>
    </source>
</evidence>
<keyword evidence="7" id="KW-0221">Differentiation</keyword>
<dbReference type="PANTHER" id="PTHR46822:SF1">
    <property type="entry name" value="COILED-COIL ALPHA-HELICAL ROD PROTEIN 1"/>
    <property type="match status" value="1"/>
</dbReference>
<dbReference type="PANTHER" id="PTHR46822">
    <property type="entry name" value="COILED-COIL ALPHA-HELICAL ROD PROTEIN 1"/>
    <property type="match status" value="1"/>
</dbReference>
<evidence type="ECO:0000256" key="11">
    <source>
        <dbReference type="SAM" id="Coils"/>
    </source>
</evidence>
<feature type="compositionally biased region" description="Polar residues" evidence="12">
    <location>
        <begin position="717"/>
        <end position="732"/>
    </location>
</feature>
<evidence type="ECO:0000256" key="9">
    <source>
        <dbReference type="ARBA" id="ARBA00023242"/>
    </source>
</evidence>
<dbReference type="GO" id="GO:0030154">
    <property type="term" value="P:cell differentiation"/>
    <property type="evidence" value="ECO:0007669"/>
    <property type="project" value="UniProtKB-KW"/>
</dbReference>
<evidence type="ECO:0000256" key="1">
    <source>
        <dbReference type="ARBA" id="ARBA00003936"/>
    </source>
</evidence>
<feature type="compositionally biased region" description="Polar residues" evidence="12">
    <location>
        <begin position="13"/>
        <end position="24"/>
    </location>
</feature>
<name>A0AAN8GHH0_PATCE</name>
<feature type="region of interest" description="Disordered" evidence="12">
    <location>
        <begin position="57"/>
        <end position="76"/>
    </location>
</feature>
<keyword evidence="5" id="KW-0217">Developmental protein</keyword>
<evidence type="ECO:0000313" key="14">
    <source>
        <dbReference type="Proteomes" id="UP001347796"/>
    </source>
</evidence>
<feature type="compositionally biased region" description="Basic and acidic residues" evidence="12">
    <location>
        <begin position="706"/>
        <end position="716"/>
    </location>
</feature>
<keyword evidence="14" id="KW-1185">Reference proteome</keyword>
<comment type="caution">
    <text evidence="13">The sequence shown here is derived from an EMBL/GenBank/DDBJ whole genome shotgun (WGS) entry which is preliminary data.</text>
</comment>
<evidence type="ECO:0000256" key="12">
    <source>
        <dbReference type="SAM" id="MobiDB-lite"/>
    </source>
</evidence>
<feature type="coiled-coil region" evidence="11">
    <location>
        <begin position="102"/>
        <end position="237"/>
    </location>
</feature>
<proteinExistence type="predicted"/>
<evidence type="ECO:0000256" key="3">
    <source>
        <dbReference type="ARBA" id="ARBA00004496"/>
    </source>
</evidence>
<feature type="compositionally biased region" description="Basic and acidic residues" evidence="12">
    <location>
        <begin position="57"/>
        <end position="66"/>
    </location>
</feature>
<dbReference type="Pfam" id="PF07111">
    <property type="entry name" value="HCR"/>
    <property type="match status" value="1"/>
</dbReference>
<comment type="subcellular location">
    <subcellularLocation>
        <location evidence="3">Cytoplasm</location>
    </subcellularLocation>
    <subcellularLocation>
        <location evidence="2">Nucleus</location>
    </subcellularLocation>
</comment>
<dbReference type="Proteomes" id="UP001347796">
    <property type="component" value="Unassembled WGS sequence"/>
</dbReference>
<evidence type="ECO:0000256" key="6">
    <source>
        <dbReference type="ARBA" id="ARBA00022490"/>
    </source>
</evidence>
<dbReference type="GO" id="GO:0005737">
    <property type="term" value="C:cytoplasm"/>
    <property type="evidence" value="ECO:0007669"/>
    <property type="project" value="UniProtKB-SubCell"/>
</dbReference>
<sequence length="762" mass="89071">MAAFLNKPDDFANSVQSKMSQPQHTELLPPSMFQSTKPPDPWKDLAKVSQEILELRKETENLRNKDNAGAPSTQSHIKEPVDANYFHRYTGPEEFKYANELISRQSKEILDLKNEIQRLTDKHRLEIRTTEDQLVEKERYYTSRLTSLENMLQRKEENYDQEIDRLSFEHEKTTEAMTERINNLTEELHQLKIERREREEELTTKLKSYEDKSKSTVEQLKDNLREKEKDNSSLIKQVQQLKSYIGETEKSHRPTEVWRKENDTLSNKLQICEADRENLRSTIDLLNVRLTAMGEILAVQEAEISKSKLGVIDKKNLENILLTRWREKVFALMVQNKSSEIYVKKNVDNWKEKYLSLQSQLQSSERQTEILQHQISEKTAQINLEKINSKKALEELAQTQQVAVTLDNQMIENTNHFQLLKSVSESVDNHVADTVKKISSSLSMLKSYGERISFASSRVDLLQGQMARKDALLKLEGKGEVKDKEIDMDTTTSDHILVELEKVTRERDFVTNQLKQVSETLNDKILENKQQYENEIITLKKTVEDLEICLQNKTQAFENLSERLEDRELEREEMNERLESLSKELGRQKNMMEQAIEDQKIADEETMRQEIVELEKQVNQARREQTKAVVALRHIERQSLREKERLNEQIKLSDSHYNKQIERLQEQLKSIEKERNIMMATLRQEGLMSKVKQDRGEPIIFVENYKQPEEPMKSQKQENIVTEDTVQPKSNTEAVSDVIEDLKSLVAVVVDDNNSDSDDSMS</sequence>
<keyword evidence="8 11" id="KW-0175">Coiled coil</keyword>
<dbReference type="InterPro" id="IPR009800">
    <property type="entry name" value="HCR"/>
</dbReference>
<dbReference type="GO" id="GO:0006611">
    <property type="term" value="P:protein export from nucleus"/>
    <property type="evidence" value="ECO:0007669"/>
    <property type="project" value="TreeGrafter"/>
</dbReference>
<evidence type="ECO:0000256" key="2">
    <source>
        <dbReference type="ARBA" id="ARBA00004123"/>
    </source>
</evidence>
<dbReference type="EMBL" id="JAZGQO010000021">
    <property type="protein sequence ID" value="KAK6166439.1"/>
    <property type="molecule type" value="Genomic_DNA"/>
</dbReference>
<feature type="region of interest" description="Disordered" evidence="12">
    <location>
        <begin position="705"/>
        <end position="732"/>
    </location>
</feature>